<reference evidence="2" key="1">
    <citation type="journal article" date="2021" name="PeerJ">
        <title>Extensive microbial diversity within the chicken gut microbiome revealed by metagenomics and culture.</title>
        <authorList>
            <person name="Gilroy R."/>
            <person name="Ravi A."/>
            <person name="Getino M."/>
            <person name="Pursley I."/>
            <person name="Horton D.L."/>
            <person name="Alikhan N.F."/>
            <person name="Baker D."/>
            <person name="Gharbi K."/>
            <person name="Hall N."/>
            <person name="Watson M."/>
            <person name="Adriaenssens E.M."/>
            <person name="Foster-Nyarko E."/>
            <person name="Jarju S."/>
            <person name="Secka A."/>
            <person name="Antonio M."/>
            <person name="Oren A."/>
            <person name="Chaudhuri R.R."/>
            <person name="La Ragione R."/>
            <person name="Hildebrand F."/>
            <person name="Pallen M.J."/>
        </authorList>
    </citation>
    <scope>NUCLEOTIDE SEQUENCE</scope>
    <source>
        <strain evidence="2">ChiGjej3B3-7470</strain>
    </source>
</reference>
<evidence type="ECO:0000313" key="2">
    <source>
        <dbReference type="EMBL" id="HJE52069.1"/>
    </source>
</evidence>
<keyword evidence="2" id="KW-0808">Transferase</keyword>
<dbReference type="EMBL" id="DYZF01000224">
    <property type="protein sequence ID" value="HJE52069.1"/>
    <property type="molecule type" value="Genomic_DNA"/>
</dbReference>
<dbReference type="AlphaFoldDB" id="A0A921JQY2"/>
<comment type="caution">
    <text evidence="2">The sequence shown here is derived from an EMBL/GenBank/DDBJ whole genome shotgun (WGS) entry which is preliminary data.</text>
</comment>
<accession>A0A921JQY2</accession>
<dbReference type="Proteomes" id="UP000712713">
    <property type="component" value="Unassembled WGS sequence"/>
</dbReference>
<evidence type="ECO:0000256" key="1">
    <source>
        <dbReference type="SAM" id="MobiDB-lite"/>
    </source>
</evidence>
<feature type="non-terminal residue" evidence="2">
    <location>
        <position position="1"/>
    </location>
</feature>
<reference evidence="2" key="2">
    <citation type="submission" date="2021-09" db="EMBL/GenBank/DDBJ databases">
        <authorList>
            <person name="Gilroy R."/>
        </authorList>
    </citation>
    <scope>NUCLEOTIDE SEQUENCE</scope>
    <source>
        <strain evidence="2">ChiGjej3B3-7470</strain>
    </source>
</reference>
<name>A0A921JQY2_9ACTN</name>
<keyword evidence="2" id="KW-0012">Acyltransferase</keyword>
<proteinExistence type="predicted"/>
<sequence length="121" mass="13336">DPDVWPMTGRRGAAQLALKTGVPVVPVAGFGPHRVLGQKKLEPWRLFGKRKPVSVMASPAIDLSTYAGVEPTKEVLDEVTDLFLDTLTQMVADLRNETPPTEGRFDMRVGRRVPNSPDSRE</sequence>
<dbReference type="GO" id="GO:0016746">
    <property type="term" value="F:acyltransferase activity"/>
    <property type="evidence" value="ECO:0007669"/>
    <property type="project" value="UniProtKB-KW"/>
</dbReference>
<dbReference type="SUPFAM" id="SSF69593">
    <property type="entry name" value="Glycerol-3-phosphate (1)-acyltransferase"/>
    <property type="match status" value="1"/>
</dbReference>
<evidence type="ECO:0000313" key="3">
    <source>
        <dbReference type="Proteomes" id="UP000712713"/>
    </source>
</evidence>
<organism evidence="2 3">
    <name type="scientific">Tessaracoccus flavescens</name>
    <dbReference type="NCBI Taxonomy" id="399497"/>
    <lineage>
        <taxon>Bacteria</taxon>
        <taxon>Bacillati</taxon>
        <taxon>Actinomycetota</taxon>
        <taxon>Actinomycetes</taxon>
        <taxon>Propionibacteriales</taxon>
        <taxon>Propionibacteriaceae</taxon>
        <taxon>Tessaracoccus</taxon>
    </lineage>
</organism>
<protein>
    <submittedName>
        <fullName evidence="2">1-acyl-sn-glycerol-3-phosphate acyltransferase</fullName>
    </submittedName>
</protein>
<gene>
    <name evidence="2" type="ORF">K8V15_08870</name>
</gene>
<feature type="region of interest" description="Disordered" evidence="1">
    <location>
        <begin position="96"/>
        <end position="121"/>
    </location>
</feature>